<dbReference type="PRINTS" id="PR00132">
    <property type="entry name" value="GLHYDRLASE2"/>
</dbReference>
<dbReference type="InterPro" id="IPR006101">
    <property type="entry name" value="Glyco_hydro_2"/>
</dbReference>
<dbReference type="InterPro" id="IPR017853">
    <property type="entry name" value="GH"/>
</dbReference>
<dbReference type="Pfam" id="PF02837">
    <property type="entry name" value="Glyco_hydro_2_N"/>
    <property type="match status" value="1"/>
</dbReference>
<comment type="similarity">
    <text evidence="1">Belongs to the glycosyl hydrolase 2 family.</text>
</comment>
<dbReference type="InterPro" id="IPR006102">
    <property type="entry name" value="Ig-like_GH2"/>
</dbReference>
<keyword evidence="7" id="KW-1185">Reference proteome</keyword>
<dbReference type="Pfam" id="PF00754">
    <property type="entry name" value="F5_F8_type_C"/>
    <property type="match status" value="1"/>
</dbReference>
<dbReference type="EMBL" id="FZPA01000009">
    <property type="protein sequence ID" value="SNT02757.1"/>
    <property type="molecule type" value="Genomic_DNA"/>
</dbReference>
<accession>A0A239JA46</accession>
<dbReference type="PANTHER" id="PTHR42732">
    <property type="entry name" value="BETA-GALACTOSIDASE"/>
    <property type="match status" value="1"/>
</dbReference>
<dbReference type="SUPFAM" id="SSF49785">
    <property type="entry name" value="Galactose-binding domain-like"/>
    <property type="match status" value="2"/>
</dbReference>
<evidence type="ECO:0000256" key="1">
    <source>
        <dbReference type="ARBA" id="ARBA00007401"/>
    </source>
</evidence>
<dbReference type="SUPFAM" id="SSF51445">
    <property type="entry name" value="(Trans)glycosidases"/>
    <property type="match status" value="1"/>
</dbReference>
<dbReference type="AlphaFoldDB" id="A0A239JA46"/>
<dbReference type="RefSeq" id="WP_245836784.1">
    <property type="nucleotide sequence ID" value="NZ_FZPA01000009.1"/>
</dbReference>
<evidence type="ECO:0000259" key="5">
    <source>
        <dbReference type="PROSITE" id="PS50022"/>
    </source>
</evidence>
<evidence type="ECO:0000256" key="3">
    <source>
        <dbReference type="ARBA" id="ARBA00023295"/>
    </source>
</evidence>
<dbReference type="InterPro" id="IPR000421">
    <property type="entry name" value="FA58C"/>
</dbReference>
<evidence type="ECO:0000313" key="7">
    <source>
        <dbReference type="Proteomes" id="UP000198339"/>
    </source>
</evidence>
<dbReference type="Pfam" id="PF00703">
    <property type="entry name" value="Glyco_hydro_2"/>
    <property type="match status" value="1"/>
</dbReference>
<dbReference type="InterPro" id="IPR006103">
    <property type="entry name" value="Glyco_hydro_2_cat"/>
</dbReference>
<proteinExistence type="inferred from homology"/>
<feature type="signal peptide" evidence="4">
    <location>
        <begin position="1"/>
        <end position="26"/>
    </location>
</feature>
<keyword evidence="3" id="KW-0326">Glycosidase</keyword>
<evidence type="ECO:0000256" key="2">
    <source>
        <dbReference type="ARBA" id="ARBA00022801"/>
    </source>
</evidence>
<dbReference type="Proteomes" id="UP000198339">
    <property type="component" value="Unassembled WGS sequence"/>
</dbReference>
<evidence type="ECO:0000313" key="6">
    <source>
        <dbReference type="EMBL" id="SNT02757.1"/>
    </source>
</evidence>
<dbReference type="Gene3D" id="3.20.20.80">
    <property type="entry name" value="Glycosidases"/>
    <property type="match status" value="1"/>
</dbReference>
<keyword evidence="4" id="KW-0732">Signal</keyword>
<evidence type="ECO:0000256" key="4">
    <source>
        <dbReference type="SAM" id="SignalP"/>
    </source>
</evidence>
<gene>
    <name evidence="6" type="ORF">SAMN06295955_109155</name>
</gene>
<dbReference type="GO" id="GO:0004553">
    <property type="term" value="F:hydrolase activity, hydrolyzing O-glycosyl compounds"/>
    <property type="evidence" value="ECO:0007669"/>
    <property type="project" value="InterPro"/>
</dbReference>
<dbReference type="Gene3D" id="2.60.40.10">
    <property type="entry name" value="Immunoglobulins"/>
    <property type="match status" value="2"/>
</dbReference>
<dbReference type="InterPro" id="IPR008979">
    <property type="entry name" value="Galactose-bd-like_sf"/>
</dbReference>
<sequence>MNQLVKWLTVPAAAMLGIAAIMPAQAGARAGEERAATIARERRNFNADWLFHLGDAPGAQQAAYDDGAWQPVGLPHSFGIPYFQASQFYTGYGWYRKRLTVPEAWRGRRIALEFEGAFQDAEIFVNGSPVGRHRGGYTGFSIDISAAAKVGENVIAVRVNNLWEPALAPRAGEHVFQGGLYRDVWLVTTDQVHVPWYGTRATTPELSERSGRVALETEVRNVSTKAVSVSLRTEIRDPAGKIVAVMDGGARRLGAGGLATISQLSNPIVSPSLWSPETPVLYRAVTTVMANGRAVDRYETPFGFRWFEWTADRGFFLNGKHRYFKGANVHQDQAGWGDAVSNRAMERDVQMMKDAGFDFIRGSHYPHDPHFVEATDRIGMLFWSETPFWGIGGFGPDGSWMSSAYPVDPAHRAGFEESVKQQLTEMIRIARNHPSVIVWSMSNEPFFSAGEVMPEVRRFLKELVELSHRLDPTRPAAIGGAQRGEIDKLGDIAGYNGDGAALFPDPGIPNVVSEHGSPMFDRPGPYKAPWGDLVNTPGAEKGVDYSWRLPWRSGEAVWAGFDHGSIVGRRFGSMGIVDYARLPKRSYYWFRNAYRGVAPPEWPKPGKPAGLRLTSSSAAIERADGTDDVHLVVTVVDAEGRALSNSPPVTLSIESGPGELPTGRTIRFAPDSDIPIRDGQAAIAMRSWQSGKTVLRARSPGLKDAVLVIETTSGPAFVPGVTALAPDRPYTEAKRTDAEFLYFPDAVFGKDNPTGASSSAHGHSSRLVNDGDPGTWWIAKSDDDAPWVSISPEKILQFRRLEITFPQPGNYRFVAEVEGQNGNWAVVADQSATADTAQTRNIDVKRVVGSRLRVRIVAPAGAPAGVAEIRIIGAM</sequence>
<dbReference type="InterPro" id="IPR013783">
    <property type="entry name" value="Ig-like_fold"/>
</dbReference>
<feature type="chain" id="PRO_5012037365" evidence="4">
    <location>
        <begin position="27"/>
        <end position="875"/>
    </location>
</feature>
<name>A0A239JA46_9SPHN</name>
<dbReference type="InterPro" id="IPR051913">
    <property type="entry name" value="GH2_Domain-Containing"/>
</dbReference>
<protein>
    <submittedName>
        <fullName evidence="6">F5/8 type C domain-containing protein</fullName>
    </submittedName>
</protein>
<dbReference type="InterPro" id="IPR036156">
    <property type="entry name" value="Beta-gal/glucu_dom_sf"/>
</dbReference>
<dbReference type="InterPro" id="IPR006104">
    <property type="entry name" value="Glyco_hydro_2_N"/>
</dbReference>
<dbReference type="PANTHER" id="PTHR42732:SF1">
    <property type="entry name" value="BETA-MANNOSIDASE"/>
    <property type="match status" value="1"/>
</dbReference>
<dbReference type="PROSITE" id="PS50022">
    <property type="entry name" value="FA58C_3"/>
    <property type="match status" value="1"/>
</dbReference>
<dbReference type="SUPFAM" id="SSF49303">
    <property type="entry name" value="beta-Galactosidase/glucuronidase domain"/>
    <property type="match status" value="1"/>
</dbReference>
<dbReference type="Gene3D" id="2.60.120.260">
    <property type="entry name" value="Galactose-binding domain-like"/>
    <property type="match status" value="2"/>
</dbReference>
<feature type="domain" description="F5/8 type C" evidence="5">
    <location>
        <begin position="736"/>
        <end position="874"/>
    </location>
</feature>
<reference evidence="6 7" key="1">
    <citation type="submission" date="2017-06" db="EMBL/GenBank/DDBJ databases">
        <authorList>
            <person name="Kim H.J."/>
            <person name="Triplett B.A."/>
        </authorList>
    </citation>
    <scope>NUCLEOTIDE SEQUENCE [LARGE SCALE GENOMIC DNA]</scope>
    <source>
        <strain evidence="6 7">DS15</strain>
    </source>
</reference>
<organism evidence="6 7">
    <name type="scientific">Sphingopyxis indica</name>
    <dbReference type="NCBI Taxonomy" id="436663"/>
    <lineage>
        <taxon>Bacteria</taxon>
        <taxon>Pseudomonadati</taxon>
        <taxon>Pseudomonadota</taxon>
        <taxon>Alphaproteobacteria</taxon>
        <taxon>Sphingomonadales</taxon>
        <taxon>Sphingomonadaceae</taxon>
        <taxon>Sphingopyxis</taxon>
    </lineage>
</organism>
<dbReference type="GO" id="GO:0005975">
    <property type="term" value="P:carbohydrate metabolic process"/>
    <property type="evidence" value="ECO:0007669"/>
    <property type="project" value="InterPro"/>
</dbReference>
<keyword evidence="2" id="KW-0378">Hydrolase</keyword>
<dbReference type="Pfam" id="PF02836">
    <property type="entry name" value="Glyco_hydro_2_C"/>
    <property type="match status" value="1"/>
</dbReference>